<proteinExistence type="predicted"/>
<dbReference type="AlphaFoldDB" id="A0A238U9D4"/>
<dbReference type="Proteomes" id="UP000215214">
    <property type="component" value="Chromosome TJEJU"/>
</dbReference>
<evidence type="ECO:0000313" key="4">
    <source>
        <dbReference type="Proteomes" id="UP000215214"/>
    </source>
</evidence>
<feature type="domain" description="Replication-associated protein ORF2/G2P" evidence="2">
    <location>
        <begin position="122"/>
        <end position="243"/>
    </location>
</feature>
<gene>
    <name evidence="3" type="ORF">TJEJU_2099</name>
</gene>
<dbReference type="KEGG" id="tje:TJEJU_2099"/>
<organism evidence="3 4">
    <name type="scientific">Tenacibaculum jejuense</name>
    <dbReference type="NCBI Taxonomy" id="584609"/>
    <lineage>
        <taxon>Bacteria</taxon>
        <taxon>Pseudomonadati</taxon>
        <taxon>Bacteroidota</taxon>
        <taxon>Flavobacteriia</taxon>
        <taxon>Flavobacteriales</taxon>
        <taxon>Flavobacteriaceae</taxon>
        <taxon>Tenacibaculum</taxon>
    </lineage>
</organism>
<keyword evidence="4" id="KW-1185">Reference proteome</keyword>
<dbReference type="EMBL" id="LT899436">
    <property type="protein sequence ID" value="SNR15799.1"/>
    <property type="molecule type" value="Genomic_DNA"/>
</dbReference>
<dbReference type="InterPro" id="IPR056906">
    <property type="entry name" value="ORF2/G2P_dom"/>
</dbReference>
<evidence type="ECO:0000259" key="2">
    <source>
        <dbReference type="Pfam" id="PF23343"/>
    </source>
</evidence>
<sequence>MNAPCTFSIKNGGISQYFDVSYLDIVRNGDTSVLKQNQKTPFNQIIKKYEPTPNFLNDVNRIKFKHDLHRQIMSKRGKNLKELGTLSNNQKKSCKKVCENIINTVIFSRERNSDYKTGQYVVFVTLTLPSKQQHSDKQIKRLQTRYIENLQKTYGVKYYVWKAEAQKNGNIHFHLLLDKWIHHTVHRKLWNKQLDKLGYLDSFQSKHGHRNPNTTDVKSLKKDDKGRKIKNPTSYIVKYMTKFEFGKRPILGKLWGCSDEAKQLDYPKYQEGQPLFDHVVHLINSKKLKQVLKEDFFSFFSGRSYEVISTKYKKLWSDIKDFYKLQNGNIEPRTISQKEFIRLKNYIPEQTPTIPKIEILQQPTFEQVKLNYGNPAFWTNNLK</sequence>
<dbReference type="Pfam" id="PF23343">
    <property type="entry name" value="REP_ORF2-G2P"/>
    <property type="match status" value="1"/>
</dbReference>
<reference evidence="3 4" key="1">
    <citation type="submission" date="2017-07" db="EMBL/GenBank/DDBJ databases">
        <authorList>
            <person name="Sun Z.S."/>
            <person name="Albrecht U."/>
            <person name="Echele G."/>
            <person name="Lee C.C."/>
        </authorList>
    </citation>
    <scope>NUCLEOTIDE SEQUENCE [LARGE SCALE GENOMIC DNA]</scope>
    <source>
        <strain evidence="4">type strain: KCTC 22618</strain>
    </source>
</reference>
<protein>
    <recommendedName>
        <fullName evidence="2">Replication-associated protein ORF2/G2P domain-containing protein</fullName>
    </recommendedName>
</protein>
<name>A0A238U9D4_9FLAO</name>
<evidence type="ECO:0000256" key="1">
    <source>
        <dbReference type="SAM" id="MobiDB-lite"/>
    </source>
</evidence>
<evidence type="ECO:0000313" key="3">
    <source>
        <dbReference type="EMBL" id="SNR15799.1"/>
    </source>
</evidence>
<feature type="region of interest" description="Disordered" evidence="1">
    <location>
        <begin position="205"/>
        <end position="225"/>
    </location>
</feature>
<accession>A0A238U9D4</accession>